<dbReference type="PANTHER" id="PTHR21600">
    <property type="entry name" value="MITOCHONDRIAL RNA PSEUDOURIDINE SYNTHASE"/>
    <property type="match status" value="1"/>
</dbReference>
<dbReference type="GO" id="GO:0003723">
    <property type="term" value="F:RNA binding"/>
    <property type="evidence" value="ECO:0007669"/>
    <property type="project" value="InterPro"/>
</dbReference>
<comment type="similarity">
    <text evidence="1 2">Belongs to the pseudouridine synthase RluA family.</text>
</comment>
<dbReference type="InterPro" id="IPR020103">
    <property type="entry name" value="PsdUridine_synth_cat_dom_sf"/>
</dbReference>
<name>A0A841HVG8_9DEIO</name>
<evidence type="ECO:0000256" key="1">
    <source>
        <dbReference type="ARBA" id="ARBA00010876"/>
    </source>
</evidence>
<dbReference type="Pfam" id="PF00849">
    <property type="entry name" value="PseudoU_synth_2"/>
    <property type="match status" value="1"/>
</dbReference>
<dbReference type="SUPFAM" id="SSF55120">
    <property type="entry name" value="Pseudouridine synthase"/>
    <property type="match status" value="1"/>
</dbReference>
<feature type="domain" description="Pseudouridine synthase RsuA/RluA-like" evidence="3">
    <location>
        <begin position="91"/>
        <end position="237"/>
    </location>
</feature>
<dbReference type="GO" id="GO:0140098">
    <property type="term" value="F:catalytic activity, acting on RNA"/>
    <property type="evidence" value="ECO:0007669"/>
    <property type="project" value="UniProtKB-ARBA"/>
</dbReference>
<dbReference type="EC" id="5.4.99.-" evidence="2"/>
<dbReference type="GO" id="GO:0009982">
    <property type="term" value="F:pseudouridine synthase activity"/>
    <property type="evidence" value="ECO:0007669"/>
    <property type="project" value="InterPro"/>
</dbReference>
<dbReference type="Proteomes" id="UP000569951">
    <property type="component" value="Unassembled WGS sequence"/>
</dbReference>
<reference evidence="4 5" key="1">
    <citation type="submission" date="2020-08" db="EMBL/GenBank/DDBJ databases">
        <title>Genomic Encyclopedia of Type Strains, Phase IV (KMG-IV): sequencing the most valuable type-strain genomes for metagenomic binning, comparative biology and taxonomic classification.</title>
        <authorList>
            <person name="Goeker M."/>
        </authorList>
    </citation>
    <scope>NUCLEOTIDE SEQUENCE [LARGE SCALE GENOMIC DNA]</scope>
    <source>
        <strain evidence="4 5">DSM 21458</strain>
    </source>
</reference>
<dbReference type="PROSITE" id="PS01129">
    <property type="entry name" value="PSI_RLU"/>
    <property type="match status" value="1"/>
</dbReference>
<dbReference type="InterPro" id="IPR006145">
    <property type="entry name" value="PsdUridine_synth_RsuA/RluA"/>
</dbReference>
<dbReference type="NCBIfam" id="TIGR00005">
    <property type="entry name" value="rluA_subfam"/>
    <property type="match status" value="1"/>
</dbReference>
<dbReference type="EMBL" id="JACHHG010000001">
    <property type="protein sequence ID" value="MBB6096823.1"/>
    <property type="molecule type" value="Genomic_DNA"/>
</dbReference>
<dbReference type="InterPro" id="IPR006225">
    <property type="entry name" value="PsdUridine_synth_RluC/D"/>
</dbReference>
<dbReference type="PANTHER" id="PTHR21600:SF88">
    <property type="entry name" value="RNA PSEUDOURIDINE SYNTHASE 5"/>
    <property type="match status" value="1"/>
</dbReference>
<evidence type="ECO:0000256" key="2">
    <source>
        <dbReference type="RuleBase" id="RU362028"/>
    </source>
</evidence>
<comment type="caution">
    <text evidence="4">The sequence shown here is derived from an EMBL/GenBank/DDBJ whole genome shotgun (WGS) entry which is preliminary data.</text>
</comment>
<dbReference type="Gene3D" id="3.30.2350.10">
    <property type="entry name" value="Pseudouridine synthase"/>
    <property type="match status" value="1"/>
</dbReference>
<dbReference type="RefSeq" id="WP_183983643.1">
    <property type="nucleotide sequence ID" value="NZ_JACHHG010000001.1"/>
</dbReference>
<dbReference type="AlphaFoldDB" id="A0A841HVG8"/>
<evidence type="ECO:0000259" key="3">
    <source>
        <dbReference type="Pfam" id="PF00849"/>
    </source>
</evidence>
<evidence type="ECO:0000313" key="5">
    <source>
        <dbReference type="Proteomes" id="UP000569951"/>
    </source>
</evidence>
<protein>
    <recommendedName>
        <fullName evidence="2">Pseudouridine synthase</fullName>
        <ecNumber evidence="2">5.4.99.-</ecNumber>
    </recommendedName>
</protein>
<dbReference type="InterPro" id="IPR006224">
    <property type="entry name" value="PsdUridine_synth_RluA-like_CS"/>
</dbReference>
<organism evidence="4 5">
    <name type="scientific">Deinobacterium chartae</name>
    <dbReference type="NCBI Taxonomy" id="521158"/>
    <lineage>
        <taxon>Bacteria</taxon>
        <taxon>Thermotogati</taxon>
        <taxon>Deinococcota</taxon>
        <taxon>Deinococci</taxon>
        <taxon>Deinococcales</taxon>
        <taxon>Deinococcaceae</taxon>
        <taxon>Deinobacterium</taxon>
    </lineage>
</organism>
<keyword evidence="2 4" id="KW-0413">Isomerase</keyword>
<keyword evidence="5" id="KW-1185">Reference proteome</keyword>
<gene>
    <name evidence="4" type="ORF">HNR42_000235</name>
</gene>
<dbReference type="CDD" id="cd02869">
    <property type="entry name" value="PseudoU_synth_RluA_like"/>
    <property type="match status" value="1"/>
</dbReference>
<evidence type="ECO:0000313" key="4">
    <source>
        <dbReference type="EMBL" id="MBB6096823.1"/>
    </source>
</evidence>
<proteinExistence type="inferred from homology"/>
<comment type="function">
    <text evidence="2">Responsible for synthesis of pseudouridine from uracil.</text>
</comment>
<dbReference type="GO" id="GO:0000455">
    <property type="term" value="P:enzyme-directed rRNA pseudouridine synthesis"/>
    <property type="evidence" value="ECO:0007669"/>
    <property type="project" value="TreeGrafter"/>
</dbReference>
<comment type="catalytic activity">
    <reaction evidence="2">
        <text>a uridine in RNA = a pseudouridine in RNA</text>
        <dbReference type="Rhea" id="RHEA:48348"/>
        <dbReference type="Rhea" id="RHEA-COMP:12068"/>
        <dbReference type="Rhea" id="RHEA-COMP:12069"/>
        <dbReference type="ChEBI" id="CHEBI:65314"/>
        <dbReference type="ChEBI" id="CHEBI:65315"/>
    </reaction>
</comment>
<accession>A0A841HVG8</accession>
<sequence>MALNDGYAYLEQIGPRAQGRSVLEFLTGHYPHSSGQEWQERLRRGEVLLEGRVASGSETLKAGQTLVWQRPPWEEEDVPLDYTVLFEDEALVAVAKPGGLPTLPGGGFYRHTLLSRVRQRYPQASPLHRLGRGTSGVVLFARSAEAASRVARAWREHAVHKRYRALASGVAREDAYEITTPIGPVPHARLRTVFAASPSGKASYSLARVLERRADATLFQVDIRTGRPHQIRVHLASLGHPLVGDPLYGPGGLPLPHLPGLPGDGGYLLHAEQLRFDHPLSGEPLTLRAPIPAALCCAGELEEV</sequence>
<dbReference type="InterPro" id="IPR050188">
    <property type="entry name" value="RluA_PseudoU_synthase"/>
</dbReference>